<reference evidence="11" key="1">
    <citation type="submission" date="2025-08" db="UniProtKB">
        <authorList>
            <consortium name="RefSeq"/>
        </authorList>
    </citation>
    <scope>IDENTIFICATION</scope>
    <source>
        <tissue evidence="11">Muscle</tissue>
    </source>
</reference>
<dbReference type="PANTHER" id="PTHR45810">
    <property type="entry name" value="HISTONE H3.2"/>
    <property type="match status" value="1"/>
</dbReference>
<dbReference type="GO" id="GO:0000786">
    <property type="term" value="C:nucleosome"/>
    <property type="evidence" value="ECO:0007669"/>
    <property type="project" value="UniProtKB-KW"/>
</dbReference>
<dbReference type="SUPFAM" id="SSF47113">
    <property type="entry name" value="Histone-fold"/>
    <property type="match status" value="1"/>
</dbReference>
<dbReference type="InParanoid" id="A0A6J2J404"/>
<name>A0A6J2J404_9PASS</name>
<dbReference type="GO" id="GO:0003677">
    <property type="term" value="F:DNA binding"/>
    <property type="evidence" value="ECO:0007669"/>
    <property type="project" value="UniProtKB-KW"/>
</dbReference>
<dbReference type="CDD" id="cd22911">
    <property type="entry name" value="HFD_H3"/>
    <property type="match status" value="1"/>
</dbReference>
<dbReference type="SMART" id="SM00428">
    <property type="entry name" value="H3"/>
    <property type="match status" value="1"/>
</dbReference>
<dbReference type="PANTHER" id="PTHR45810:SF1">
    <property type="entry name" value="HISTONE H3-LIKE CENTROMERIC PROTEIN A"/>
    <property type="match status" value="1"/>
</dbReference>
<keyword evidence="7" id="KW-0544">Nucleosome core</keyword>
<dbReference type="GO" id="GO:0005634">
    <property type="term" value="C:nucleus"/>
    <property type="evidence" value="ECO:0007669"/>
    <property type="project" value="UniProtKB-SubCell"/>
</dbReference>
<keyword evidence="10" id="KW-1185">Reference proteome</keyword>
<dbReference type="GO" id="GO:0030527">
    <property type="term" value="F:structural constituent of chromatin"/>
    <property type="evidence" value="ECO:0007669"/>
    <property type="project" value="InterPro"/>
</dbReference>
<feature type="domain" description="Core Histone H2A/H2B/H3" evidence="9">
    <location>
        <begin position="164"/>
        <end position="253"/>
    </location>
</feature>
<organism evidence="10 11">
    <name type="scientific">Pipra filicauda</name>
    <name type="common">Wire-tailed manakin</name>
    <dbReference type="NCBI Taxonomy" id="649802"/>
    <lineage>
        <taxon>Eukaryota</taxon>
        <taxon>Metazoa</taxon>
        <taxon>Chordata</taxon>
        <taxon>Craniata</taxon>
        <taxon>Vertebrata</taxon>
        <taxon>Euteleostomi</taxon>
        <taxon>Archelosauria</taxon>
        <taxon>Archosauria</taxon>
        <taxon>Dinosauria</taxon>
        <taxon>Saurischia</taxon>
        <taxon>Theropoda</taxon>
        <taxon>Coelurosauria</taxon>
        <taxon>Aves</taxon>
        <taxon>Neognathae</taxon>
        <taxon>Neoaves</taxon>
        <taxon>Telluraves</taxon>
        <taxon>Australaves</taxon>
        <taxon>Passeriformes</taxon>
        <taxon>Pipridae</taxon>
        <taxon>Pipra</taxon>
    </lineage>
</organism>
<dbReference type="RefSeq" id="XP_027606994.1">
    <property type="nucleotide sequence ID" value="XM_027751193.2"/>
</dbReference>
<comment type="subcellular location">
    <subcellularLocation>
        <location evidence="2">Chromosome</location>
    </subcellularLocation>
    <subcellularLocation>
        <location evidence="1">Nucleus</location>
    </subcellularLocation>
</comment>
<keyword evidence="5" id="KW-0238">DNA-binding</keyword>
<proteinExistence type="inferred from homology"/>
<dbReference type="InterPro" id="IPR009072">
    <property type="entry name" value="Histone-fold"/>
</dbReference>
<gene>
    <name evidence="11" type="primary">LOC114003835</name>
</gene>
<evidence type="ECO:0000259" key="9">
    <source>
        <dbReference type="Pfam" id="PF00125"/>
    </source>
</evidence>
<comment type="similarity">
    <text evidence="3">Belongs to the histone H3 family.</text>
</comment>
<sequence length="261" mass="29579">MGSVPKELFQVHIPQGQSRRNCSKSTFHGISPKGTASDLFPWSLSCQALAGTGSSWAHAGSPKGIHWEQLGSTGRYWNHTGCTGTTTGATRIILRATETMLGSYWECLEPHWGQLRLPDSRTPHRARGGCGLAMPRPKPTPRRRRPPPAPPSPPPRRRVRRFRPGQRALQEIRRYQSSTRLLLRPLPFSRLVRELCLLFTRGVDYRWQRLALLALQEAAEAFIVRLLEDAYLCSLHARRVTLFPKDLQLVRRLRGPEWGGI</sequence>
<evidence type="ECO:0000256" key="6">
    <source>
        <dbReference type="ARBA" id="ARBA00023242"/>
    </source>
</evidence>
<dbReference type="FunFam" id="1.10.20.10:FF:000085">
    <property type="entry name" value="Histone H3.2"/>
    <property type="match status" value="1"/>
</dbReference>
<evidence type="ECO:0000256" key="2">
    <source>
        <dbReference type="ARBA" id="ARBA00004286"/>
    </source>
</evidence>
<dbReference type="GeneID" id="114003835"/>
<dbReference type="Pfam" id="PF00125">
    <property type="entry name" value="Histone"/>
    <property type="match status" value="1"/>
</dbReference>
<dbReference type="InterPro" id="IPR007125">
    <property type="entry name" value="H2A/H2B/H3"/>
</dbReference>
<dbReference type="Gene3D" id="1.10.20.10">
    <property type="entry name" value="Histone, subunit A"/>
    <property type="match status" value="1"/>
</dbReference>
<evidence type="ECO:0000256" key="7">
    <source>
        <dbReference type="ARBA" id="ARBA00023269"/>
    </source>
</evidence>
<evidence type="ECO:0000256" key="4">
    <source>
        <dbReference type="ARBA" id="ARBA00022454"/>
    </source>
</evidence>
<keyword evidence="4" id="KW-0158">Chromosome</keyword>
<evidence type="ECO:0000313" key="10">
    <source>
        <dbReference type="Proteomes" id="UP000504627"/>
    </source>
</evidence>
<evidence type="ECO:0000256" key="1">
    <source>
        <dbReference type="ARBA" id="ARBA00004123"/>
    </source>
</evidence>
<dbReference type="InterPro" id="IPR000164">
    <property type="entry name" value="Histone_H3/CENP-A"/>
</dbReference>
<dbReference type="Proteomes" id="UP000504627">
    <property type="component" value="Unplaced"/>
</dbReference>
<dbReference type="GO" id="GO:0046982">
    <property type="term" value="F:protein heterodimerization activity"/>
    <property type="evidence" value="ECO:0007669"/>
    <property type="project" value="InterPro"/>
</dbReference>
<evidence type="ECO:0000256" key="5">
    <source>
        <dbReference type="ARBA" id="ARBA00023125"/>
    </source>
</evidence>
<dbReference type="AlphaFoldDB" id="A0A6J2J404"/>
<accession>A0A6J2J404</accession>
<evidence type="ECO:0000313" key="11">
    <source>
        <dbReference type="RefSeq" id="XP_027606994.1"/>
    </source>
</evidence>
<keyword evidence="6" id="KW-0539">Nucleus</keyword>
<protein>
    <submittedName>
        <fullName evidence="11">Histone H3-like centromeric protein A isoform X1</fullName>
    </submittedName>
</protein>
<dbReference type="PRINTS" id="PR00622">
    <property type="entry name" value="HISTONEH3"/>
</dbReference>
<evidence type="ECO:0000256" key="8">
    <source>
        <dbReference type="SAM" id="MobiDB-lite"/>
    </source>
</evidence>
<feature type="region of interest" description="Disordered" evidence="8">
    <location>
        <begin position="118"/>
        <end position="160"/>
    </location>
</feature>
<evidence type="ECO:0000256" key="3">
    <source>
        <dbReference type="ARBA" id="ARBA00010343"/>
    </source>
</evidence>